<dbReference type="SUPFAM" id="SSF52343">
    <property type="entry name" value="Ferredoxin reductase-like, C-terminal NADP-linked domain"/>
    <property type="match status" value="1"/>
</dbReference>
<dbReference type="EMBL" id="DWWT01000043">
    <property type="protein sequence ID" value="HJC06316.1"/>
    <property type="molecule type" value="Genomic_DNA"/>
</dbReference>
<keyword evidence="10 11" id="KW-0411">Iron-sulfur</keyword>
<sequence>MAKVKINARVREQKKLAEGIFDLRLEAPEIVSQAAAGQFVTLYSGDGARLLPRPISICGLDRKEGLLRLVYRIAGAGTEEFSHLKAGDRVEVLGPLGNGFPVEPGKKVMLIGGGIGIPPMLELAAAFSQANREAGEADSLVQSVLGYRDSQMFLKEEFAAYGPVYAATEDGSFGTRGNVLDAIREQGISADVICACGPTPMLRALKAYAKEQGIACYLSLEEKMACGIGACLACVCQSAEKDEHSQVHNKRVCKEGPVFAAEEIEL</sequence>
<keyword evidence="3 11" id="KW-0285">Flavoprotein</keyword>
<evidence type="ECO:0000256" key="1">
    <source>
        <dbReference type="ARBA" id="ARBA00006422"/>
    </source>
</evidence>
<dbReference type="SUPFAM" id="SSF63380">
    <property type="entry name" value="Riboflavin synthase domain-like"/>
    <property type="match status" value="1"/>
</dbReference>
<dbReference type="HAMAP" id="MF_01211">
    <property type="entry name" value="DHODB_Fe_S_bind"/>
    <property type="match status" value="1"/>
</dbReference>
<dbReference type="InterPro" id="IPR019480">
    <property type="entry name" value="Dihydroorotate_DH_Fe-S-bd"/>
</dbReference>
<keyword evidence="7 11" id="KW-0665">Pyrimidine biosynthesis</keyword>
<evidence type="ECO:0000259" key="14">
    <source>
        <dbReference type="PROSITE" id="PS51384"/>
    </source>
</evidence>
<dbReference type="GO" id="GO:0044205">
    <property type="term" value="P:'de novo' UMP biosynthetic process"/>
    <property type="evidence" value="ECO:0007669"/>
    <property type="project" value="UniProtKB-UniRule"/>
</dbReference>
<dbReference type="Gene3D" id="3.40.50.80">
    <property type="entry name" value="Nucleotide-binding domain of ferredoxin-NADP reductase (FNR) module"/>
    <property type="match status" value="1"/>
</dbReference>
<comment type="cofactor">
    <cofactor evidence="11 12">
        <name>FAD</name>
        <dbReference type="ChEBI" id="CHEBI:57692"/>
    </cofactor>
    <text evidence="11 12">Binds 1 FAD per subunit.</text>
</comment>
<gene>
    <name evidence="11" type="primary">pyrK</name>
    <name evidence="15" type="ORF">H9704_09205</name>
</gene>
<keyword evidence="4 11" id="KW-0001">2Fe-2S</keyword>
<evidence type="ECO:0000313" key="16">
    <source>
        <dbReference type="Proteomes" id="UP000823910"/>
    </source>
</evidence>
<keyword evidence="8 11" id="KW-0249">Electron transport</keyword>
<dbReference type="Pfam" id="PF10418">
    <property type="entry name" value="DHODB_Fe-S_bind"/>
    <property type="match status" value="1"/>
</dbReference>
<dbReference type="GO" id="GO:0050660">
    <property type="term" value="F:flavin adenine dinucleotide binding"/>
    <property type="evidence" value="ECO:0007669"/>
    <property type="project" value="InterPro"/>
</dbReference>
<dbReference type="Proteomes" id="UP000823910">
    <property type="component" value="Unassembled WGS sequence"/>
</dbReference>
<feature type="binding site" evidence="11 12">
    <location>
        <begin position="70"/>
        <end position="72"/>
    </location>
    <ligand>
        <name>FAD</name>
        <dbReference type="ChEBI" id="CHEBI:57692"/>
    </ligand>
</feature>
<feature type="domain" description="FAD-binding FR-type" evidence="14">
    <location>
        <begin position="3"/>
        <end position="102"/>
    </location>
</feature>
<keyword evidence="6 11" id="KW-0274">FAD</keyword>
<dbReference type="PROSITE" id="PS51384">
    <property type="entry name" value="FAD_FR"/>
    <property type="match status" value="1"/>
</dbReference>
<evidence type="ECO:0000256" key="3">
    <source>
        <dbReference type="ARBA" id="ARBA00022630"/>
    </source>
</evidence>
<evidence type="ECO:0000256" key="4">
    <source>
        <dbReference type="ARBA" id="ARBA00022714"/>
    </source>
</evidence>
<organism evidence="15 16">
    <name type="scientific">Candidatus Enterocloster excrementipullorum</name>
    <dbReference type="NCBI Taxonomy" id="2838559"/>
    <lineage>
        <taxon>Bacteria</taxon>
        <taxon>Bacillati</taxon>
        <taxon>Bacillota</taxon>
        <taxon>Clostridia</taxon>
        <taxon>Lachnospirales</taxon>
        <taxon>Lachnospiraceae</taxon>
        <taxon>Enterocloster</taxon>
    </lineage>
</organism>
<evidence type="ECO:0000256" key="8">
    <source>
        <dbReference type="ARBA" id="ARBA00022982"/>
    </source>
</evidence>
<feature type="binding site" evidence="11 13">
    <location>
        <position position="253"/>
    </location>
    <ligand>
        <name>[2Fe-2S] cluster</name>
        <dbReference type="ChEBI" id="CHEBI:190135"/>
    </ligand>
</feature>
<keyword evidence="2 11" id="KW-0813">Transport</keyword>
<comment type="caution">
    <text evidence="15">The sequence shown here is derived from an EMBL/GenBank/DDBJ whole genome shotgun (WGS) entry which is preliminary data.</text>
</comment>
<evidence type="ECO:0000256" key="12">
    <source>
        <dbReference type="PIRSR" id="PIRSR006816-1"/>
    </source>
</evidence>
<dbReference type="InterPro" id="IPR001433">
    <property type="entry name" value="OxRdtase_FAD/NAD-bd"/>
</dbReference>
<reference evidence="15" key="2">
    <citation type="submission" date="2021-04" db="EMBL/GenBank/DDBJ databases">
        <authorList>
            <person name="Gilroy R."/>
        </authorList>
    </citation>
    <scope>NUCLEOTIDE SEQUENCE</scope>
    <source>
        <strain evidence="15">CHK180-15479</strain>
    </source>
</reference>
<dbReference type="InterPro" id="IPR017927">
    <property type="entry name" value="FAD-bd_FR_type"/>
</dbReference>
<feature type="binding site" evidence="11 12">
    <location>
        <begin position="53"/>
        <end position="56"/>
    </location>
    <ligand>
        <name>FAD</name>
        <dbReference type="ChEBI" id="CHEBI:57692"/>
    </ligand>
</feature>
<dbReference type="Pfam" id="PF00175">
    <property type="entry name" value="NAD_binding_1"/>
    <property type="match status" value="1"/>
</dbReference>
<comment type="similarity">
    <text evidence="1 11">Belongs to the PyrK family.</text>
</comment>
<name>A0A9D2N1E4_9FIRM</name>
<dbReference type="InterPro" id="IPR012165">
    <property type="entry name" value="Cyt_c3_hydrogenase_gsu"/>
</dbReference>
<dbReference type="Gene3D" id="2.40.30.10">
    <property type="entry name" value="Translation factors"/>
    <property type="match status" value="1"/>
</dbReference>
<comment type="subunit">
    <text evidence="11">Heterotetramer of 2 PyrK and 2 PyrD type B subunits.</text>
</comment>
<keyword evidence="5 11" id="KW-0479">Metal-binding</keyword>
<comment type="pathway">
    <text evidence="11">Pyrimidine metabolism; UMP biosynthesis via de novo pathway; orotate from (S)-dihydroorotate (NAD(+) route): step 1/1.</text>
</comment>
<dbReference type="GO" id="GO:0009055">
    <property type="term" value="F:electron transfer activity"/>
    <property type="evidence" value="ECO:0007669"/>
    <property type="project" value="UniProtKB-UniRule"/>
</dbReference>
<dbReference type="CDD" id="cd06218">
    <property type="entry name" value="DHOD_e_trans"/>
    <property type="match status" value="1"/>
</dbReference>
<dbReference type="GO" id="GO:0046872">
    <property type="term" value="F:metal ion binding"/>
    <property type="evidence" value="ECO:0007669"/>
    <property type="project" value="UniProtKB-KW"/>
</dbReference>
<feature type="binding site" evidence="11 12">
    <location>
        <begin position="77"/>
        <end position="78"/>
    </location>
    <ligand>
        <name>FAD</name>
        <dbReference type="ChEBI" id="CHEBI:57692"/>
    </ligand>
</feature>
<evidence type="ECO:0000256" key="9">
    <source>
        <dbReference type="ARBA" id="ARBA00023004"/>
    </source>
</evidence>
<dbReference type="GO" id="GO:0016491">
    <property type="term" value="F:oxidoreductase activity"/>
    <property type="evidence" value="ECO:0007669"/>
    <property type="project" value="InterPro"/>
</dbReference>
<dbReference type="InterPro" id="IPR017938">
    <property type="entry name" value="Riboflavin_synthase-like_b-brl"/>
</dbReference>
<dbReference type="InterPro" id="IPR050353">
    <property type="entry name" value="PyrK_electron_transfer"/>
</dbReference>
<dbReference type="PANTHER" id="PTHR43513">
    <property type="entry name" value="DIHYDROOROTATE DEHYDROGENASE B (NAD(+)), ELECTRON TRANSFER SUBUNIT"/>
    <property type="match status" value="1"/>
</dbReference>
<dbReference type="AlphaFoldDB" id="A0A9D2N1E4"/>
<keyword evidence="9 11" id="KW-0408">Iron</keyword>
<dbReference type="Gene3D" id="2.10.240.10">
    <property type="entry name" value="Dihydroorotate dehydrogenase, electron transfer subunit"/>
    <property type="match status" value="1"/>
</dbReference>
<feature type="binding site" evidence="11 13">
    <location>
        <position position="234"/>
    </location>
    <ligand>
        <name>[2Fe-2S] cluster</name>
        <dbReference type="ChEBI" id="CHEBI:190135"/>
    </ligand>
</feature>
<dbReference type="PIRSF" id="PIRSF006816">
    <property type="entry name" value="Cyc3_hyd_g"/>
    <property type="match status" value="1"/>
</dbReference>
<evidence type="ECO:0000256" key="11">
    <source>
        <dbReference type="HAMAP-Rule" id="MF_01211"/>
    </source>
</evidence>
<protein>
    <recommendedName>
        <fullName evidence="11">Dihydroorotate dehydrogenase B (NAD(+)), electron transfer subunit</fullName>
    </recommendedName>
    <alternativeName>
        <fullName evidence="11">Dihydroorotate oxidase B, electron transfer subunit</fullName>
    </alternativeName>
</protein>
<evidence type="ECO:0000256" key="6">
    <source>
        <dbReference type="ARBA" id="ARBA00022827"/>
    </source>
</evidence>
<evidence type="ECO:0000256" key="13">
    <source>
        <dbReference type="PIRSR" id="PIRSR006816-2"/>
    </source>
</evidence>
<evidence type="ECO:0000256" key="7">
    <source>
        <dbReference type="ARBA" id="ARBA00022975"/>
    </source>
</evidence>
<dbReference type="InterPro" id="IPR039261">
    <property type="entry name" value="FNR_nucleotide-bd"/>
</dbReference>
<feature type="binding site" evidence="11 13">
    <location>
        <position position="226"/>
    </location>
    <ligand>
        <name>[2Fe-2S] cluster</name>
        <dbReference type="ChEBI" id="CHEBI:190135"/>
    </ligand>
</feature>
<dbReference type="InterPro" id="IPR037117">
    <property type="entry name" value="Dihydroorotate_DH_ele_sf"/>
</dbReference>
<reference evidence="15" key="1">
    <citation type="journal article" date="2021" name="PeerJ">
        <title>Extensive microbial diversity within the chicken gut microbiome revealed by metagenomics and culture.</title>
        <authorList>
            <person name="Gilroy R."/>
            <person name="Ravi A."/>
            <person name="Getino M."/>
            <person name="Pursley I."/>
            <person name="Horton D.L."/>
            <person name="Alikhan N.F."/>
            <person name="Baker D."/>
            <person name="Gharbi K."/>
            <person name="Hall N."/>
            <person name="Watson M."/>
            <person name="Adriaenssens E.M."/>
            <person name="Foster-Nyarko E."/>
            <person name="Jarju S."/>
            <person name="Secka A."/>
            <person name="Antonio M."/>
            <person name="Oren A."/>
            <person name="Chaudhuri R.R."/>
            <person name="La Ragione R."/>
            <person name="Hildebrand F."/>
            <person name="Pallen M.J."/>
        </authorList>
    </citation>
    <scope>NUCLEOTIDE SEQUENCE</scope>
    <source>
        <strain evidence="15">CHK180-15479</strain>
    </source>
</reference>
<comment type="function">
    <text evidence="11">Responsible for channeling the electrons from the oxidation of dihydroorotate from the FMN redox center in the PyrD type B subunit to the ultimate electron acceptor NAD(+).</text>
</comment>
<evidence type="ECO:0000313" key="15">
    <source>
        <dbReference type="EMBL" id="HJC06316.1"/>
    </source>
</evidence>
<evidence type="ECO:0000256" key="2">
    <source>
        <dbReference type="ARBA" id="ARBA00022448"/>
    </source>
</evidence>
<dbReference type="PANTHER" id="PTHR43513:SF3">
    <property type="entry name" value="DIHYDROOROTATE DEHYDROGENASE B (NAD(+)), ELECTRON TRANSFER SUBUNIT-RELATED"/>
    <property type="match status" value="1"/>
</dbReference>
<comment type="cofactor">
    <cofactor evidence="13">
        <name>[2Fe-2S] cluster</name>
        <dbReference type="ChEBI" id="CHEBI:190135"/>
    </cofactor>
    <text evidence="13">Binds 1 [2Fe-2S] cluster per subunit.</text>
</comment>
<evidence type="ECO:0000256" key="10">
    <source>
        <dbReference type="ARBA" id="ARBA00023014"/>
    </source>
</evidence>
<accession>A0A9D2N1E4</accession>
<feature type="binding site" evidence="11 13">
    <location>
        <position position="231"/>
    </location>
    <ligand>
        <name>[2Fe-2S] cluster</name>
        <dbReference type="ChEBI" id="CHEBI:190135"/>
    </ligand>
</feature>
<dbReference type="InterPro" id="IPR023455">
    <property type="entry name" value="Dihydroorotate_DHASE_ETsu"/>
</dbReference>
<comment type="cofactor">
    <cofactor evidence="11">
        <name>[2Fe-2S] cluster</name>
        <dbReference type="ChEBI" id="CHEBI:190135"/>
    </cofactor>
    <text evidence="11">Binds 1 [2Fe-2S] cluster per subunit.</text>
</comment>
<dbReference type="GO" id="GO:0051537">
    <property type="term" value="F:2 iron, 2 sulfur cluster binding"/>
    <property type="evidence" value="ECO:0007669"/>
    <property type="project" value="UniProtKB-KW"/>
</dbReference>
<evidence type="ECO:0000256" key="5">
    <source>
        <dbReference type="ARBA" id="ARBA00022723"/>
    </source>
</evidence>
<proteinExistence type="inferred from homology"/>